<feature type="transmembrane region" description="Helical" evidence="2">
    <location>
        <begin position="599"/>
        <end position="619"/>
    </location>
</feature>
<gene>
    <name evidence="5" type="ORF">NQV15_14230</name>
</gene>
<dbReference type="RefSeq" id="WP_232401265.1">
    <property type="nucleotide sequence ID" value="NZ_CP102173.1"/>
</dbReference>
<keyword evidence="2" id="KW-0472">Membrane</keyword>
<dbReference type="Gene3D" id="3.40.50.410">
    <property type="entry name" value="von Willebrand factor, type A domain"/>
    <property type="match status" value="1"/>
</dbReference>
<feature type="chain" id="PRO_5045228730" evidence="3">
    <location>
        <begin position="22"/>
        <end position="627"/>
    </location>
</feature>
<keyword evidence="3" id="KW-0732">Signal</keyword>
<dbReference type="SUPFAM" id="SSF53300">
    <property type="entry name" value="vWA-like"/>
    <property type="match status" value="1"/>
</dbReference>
<keyword evidence="2" id="KW-0812">Transmembrane</keyword>
<dbReference type="Proteomes" id="UP001316184">
    <property type="component" value="Chromosome"/>
</dbReference>
<dbReference type="SMART" id="SM00327">
    <property type="entry name" value="VWA"/>
    <property type="match status" value="1"/>
</dbReference>
<dbReference type="PROSITE" id="PS50234">
    <property type="entry name" value="VWFA"/>
    <property type="match status" value="1"/>
</dbReference>
<dbReference type="InterPro" id="IPR002035">
    <property type="entry name" value="VWF_A"/>
</dbReference>
<sequence length="627" mass="64409">MRRTSSALTAAAIAVAGTMTAVGMTQPAAAQSTSSAEINGKLVLLLDASGSMKETATGGTTKIEAAKSALTDVVKRLPDDAQVGVRVFGATVENRGDKGACNDTQNVVPVGPLDRDGIVGAVRSYKPYGETPIGNALKGAAKDLGPTGKRTIVLLSDGEPTCDPDPCKVARDLRAGGIDLTVNVVGLNVSGKARSALQCIADAGGGTYYGVDEPDELASSLVSVSVRSLRAFRLTGTPVVGGTTTAAPLDIEPGRYTDTTEGPSTSRYYVVTKPKDSDVVVSAVARPPYDFKTYNKLEVELLTRDGRRCGFDQDIRMNVLQDASILTTGALFSGRSTGASKEPCLAATTLLARVALQAPGGTAFELLVSTRPPIEGVTSLPEAVTNDQQRAARDAPFPDPGPPTPVVGGAAFTDAPTVEPGTYSDTLRPGEQLIYKIPVGWGQRARARATLESDVQGAAELSQPGISAEMTMISPTLHSLGRTGANGGNFWSGERPVTLTAEGVEVRARNIESHSSAITSHSAAGDSYIVLSMGGTLGGDGMNFAAPVTLTIAVDGQENGEPRFAGKSAGPESGTSEETKEKTKQTSAAAEDSGGSVPWLPIGLGVLVVALVAGAFALGRRRPGAAG</sequence>
<organism evidence="5 6">
    <name type="scientific">Aeromicrobium wangtongii</name>
    <dbReference type="NCBI Taxonomy" id="2969247"/>
    <lineage>
        <taxon>Bacteria</taxon>
        <taxon>Bacillati</taxon>
        <taxon>Actinomycetota</taxon>
        <taxon>Actinomycetes</taxon>
        <taxon>Propionibacteriales</taxon>
        <taxon>Nocardioidaceae</taxon>
        <taxon>Aeromicrobium</taxon>
    </lineage>
</organism>
<reference evidence="5 6" key="1">
    <citation type="submission" date="2022-08" db="EMBL/GenBank/DDBJ databases">
        <title>novel species in genus Aeromicrobium.</title>
        <authorList>
            <person name="Ye L."/>
        </authorList>
    </citation>
    <scope>NUCLEOTIDE SEQUENCE [LARGE SCALE GENOMIC DNA]</scope>
    <source>
        <strain evidence="6">zg-Y1379</strain>
    </source>
</reference>
<dbReference type="InterPro" id="IPR036465">
    <property type="entry name" value="vWFA_dom_sf"/>
</dbReference>
<protein>
    <submittedName>
        <fullName evidence="5">VWA domain-containing protein</fullName>
    </submittedName>
</protein>
<keyword evidence="2" id="KW-1133">Transmembrane helix</keyword>
<feature type="region of interest" description="Disordered" evidence="1">
    <location>
        <begin position="559"/>
        <end position="595"/>
    </location>
</feature>
<evidence type="ECO:0000313" key="5">
    <source>
        <dbReference type="EMBL" id="UUP13002.1"/>
    </source>
</evidence>
<evidence type="ECO:0000256" key="2">
    <source>
        <dbReference type="SAM" id="Phobius"/>
    </source>
</evidence>
<evidence type="ECO:0000256" key="3">
    <source>
        <dbReference type="SAM" id="SignalP"/>
    </source>
</evidence>
<dbReference type="Pfam" id="PF13519">
    <property type="entry name" value="VWA_2"/>
    <property type="match status" value="1"/>
</dbReference>
<name>A0ABY5M8B6_9ACTN</name>
<keyword evidence="6" id="KW-1185">Reference proteome</keyword>
<accession>A0ABY5M8B6</accession>
<evidence type="ECO:0000313" key="6">
    <source>
        <dbReference type="Proteomes" id="UP001316184"/>
    </source>
</evidence>
<feature type="signal peptide" evidence="3">
    <location>
        <begin position="1"/>
        <end position="21"/>
    </location>
</feature>
<proteinExistence type="predicted"/>
<feature type="domain" description="VWFA" evidence="4">
    <location>
        <begin position="41"/>
        <end position="224"/>
    </location>
</feature>
<evidence type="ECO:0000259" key="4">
    <source>
        <dbReference type="PROSITE" id="PS50234"/>
    </source>
</evidence>
<evidence type="ECO:0000256" key="1">
    <source>
        <dbReference type="SAM" id="MobiDB-lite"/>
    </source>
</evidence>
<dbReference type="EMBL" id="CP102173">
    <property type="protein sequence ID" value="UUP13002.1"/>
    <property type="molecule type" value="Genomic_DNA"/>
</dbReference>